<gene>
    <name evidence="3" type="ORF">MHUMG1_07985</name>
</gene>
<dbReference type="GO" id="GO:0000976">
    <property type="term" value="F:transcription cis-regulatory region binding"/>
    <property type="evidence" value="ECO:0007669"/>
    <property type="project" value="TreeGrafter"/>
</dbReference>
<evidence type="ECO:0000256" key="2">
    <source>
        <dbReference type="ARBA" id="ARBA00023242"/>
    </source>
</evidence>
<evidence type="ECO:0000313" key="4">
    <source>
        <dbReference type="Proteomes" id="UP000764110"/>
    </source>
</evidence>
<reference evidence="3 4" key="1">
    <citation type="submission" date="2020-07" db="EMBL/GenBank/DDBJ databases">
        <title>Metarhizium humberi genome.</title>
        <authorList>
            <person name="Lysoe E."/>
        </authorList>
    </citation>
    <scope>NUCLEOTIDE SEQUENCE [LARGE SCALE GENOMIC DNA]</scope>
    <source>
        <strain evidence="3 4">ESALQ1638</strain>
    </source>
</reference>
<dbReference type="GO" id="GO:0045944">
    <property type="term" value="P:positive regulation of transcription by RNA polymerase II"/>
    <property type="evidence" value="ECO:0007669"/>
    <property type="project" value="TreeGrafter"/>
</dbReference>
<dbReference type="Proteomes" id="UP000764110">
    <property type="component" value="Unassembled WGS sequence"/>
</dbReference>
<comment type="caution">
    <text evidence="3">The sequence shown here is derived from an EMBL/GenBank/DDBJ whole genome shotgun (WGS) entry which is preliminary data.</text>
</comment>
<dbReference type="PANTHER" id="PTHR37534:SF49">
    <property type="entry name" value="LYSINE BIOSYNTHESIS REGULATORY PROTEIN LYS14"/>
    <property type="match status" value="1"/>
</dbReference>
<dbReference type="GO" id="GO:0005634">
    <property type="term" value="C:nucleus"/>
    <property type="evidence" value="ECO:0007669"/>
    <property type="project" value="UniProtKB-SubCell"/>
</dbReference>
<dbReference type="Pfam" id="PF11951">
    <property type="entry name" value="Fungal_trans_2"/>
    <property type="match status" value="1"/>
</dbReference>
<organism evidence="3 4">
    <name type="scientific">Metarhizium humberi</name>
    <dbReference type="NCBI Taxonomy" id="2596975"/>
    <lineage>
        <taxon>Eukaryota</taxon>
        <taxon>Fungi</taxon>
        <taxon>Dikarya</taxon>
        <taxon>Ascomycota</taxon>
        <taxon>Pezizomycotina</taxon>
        <taxon>Sordariomycetes</taxon>
        <taxon>Hypocreomycetidae</taxon>
        <taxon>Hypocreales</taxon>
        <taxon>Clavicipitaceae</taxon>
        <taxon>Metarhizium</taxon>
    </lineage>
</organism>
<evidence type="ECO:0000256" key="1">
    <source>
        <dbReference type="ARBA" id="ARBA00004123"/>
    </source>
</evidence>
<keyword evidence="4" id="KW-1185">Reference proteome</keyword>
<evidence type="ECO:0008006" key="5">
    <source>
        <dbReference type="Google" id="ProtNLM"/>
    </source>
</evidence>
<comment type="subcellular location">
    <subcellularLocation>
        <location evidence="1">Nucleus</location>
    </subcellularLocation>
</comment>
<sequence length="601" mass="65942">MSQAGHLMGAVPGAGTRAVQVKSKARIVDERRQPAWLSVIPASAMLGMLPLSINTTVSAKTTQLQPVFPCLPLSLLTLNLMDLPPSVMPWRGSNGVTDDEACVVIRHAPFFSNMVTGSDGTVSPAVGALELGYQDGAVKASHRALGQEKGAHEMPAMRQAEDQASIATDECRPQCQGGSPCHHCTRTGKTCEPQMPATSSDSFQFVAYESTRRTTPKLALPAAVNDREGTYLGHFVAVIRNCHFTARFPLAATALLPVMRGHDHLSHVAVALGALDAHRRAQVGTSPDYPSPRIVAFTRYQRALASLQDELGSSDASQRDDVLWTTFLLGLFELMAEPSGDRWTRHMLYGTGRLLQLSNMSRGPSPLKQMLFDAFQVLEANRAIMYGVETFLSENRWTVVRKTLFLRAGQCAGLPMDDMITLMLYTASFSQSFFARIQQIPEPERCTHPSIGELGRQGIHVQGLLNTWYLQHGSALHSKSTAHECRLALIYYHTLLLFLSRNYTYYPCWAGKATPLLSHSAISDHARSIVAQIDQLLQSSNVPGVMLLFPLRVVGSLLTETEARMGVVAQLKTIYWKGYVVADRVKVDLHDLWAFSGLPGC</sequence>
<dbReference type="EMBL" id="JACEFI010000017">
    <property type="protein sequence ID" value="KAH0594146.1"/>
    <property type="molecule type" value="Genomic_DNA"/>
</dbReference>
<dbReference type="PANTHER" id="PTHR37534">
    <property type="entry name" value="TRANSCRIPTIONAL ACTIVATOR PROTEIN UGA3"/>
    <property type="match status" value="1"/>
</dbReference>
<dbReference type="GO" id="GO:0003700">
    <property type="term" value="F:DNA-binding transcription factor activity"/>
    <property type="evidence" value="ECO:0007669"/>
    <property type="project" value="TreeGrafter"/>
</dbReference>
<name>A0A9P8M458_9HYPO</name>
<dbReference type="AlphaFoldDB" id="A0A9P8M458"/>
<evidence type="ECO:0000313" key="3">
    <source>
        <dbReference type="EMBL" id="KAH0594146.1"/>
    </source>
</evidence>
<accession>A0A9P8M458</accession>
<keyword evidence="2" id="KW-0539">Nucleus</keyword>
<dbReference type="InterPro" id="IPR021858">
    <property type="entry name" value="Fun_TF"/>
</dbReference>
<protein>
    <recommendedName>
        <fullName evidence="5">C6 finger domain protein</fullName>
    </recommendedName>
</protein>
<proteinExistence type="predicted"/>